<keyword evidence="3" id="KW-0119">Carbohydrate metabolism</keyword>
<dbReference type="PANTHER" id="PTHR10091:SF2">
    <property type="entry name" value="ALDOSE 1-EPIMERASE"/>
    <property type="match status" value="1"/>
</dbReference>
<evidence type="ECO:0000313" key="6">
    <source>
        <dbReference type="Proteomes" id="UP001321760"/>
    </source>
</evidence>
<name>A0AAV9GQA1_9PEZI</name>
<dbReference type="InterPro" id="IPR011013">
    <property type="entry name" value="Gal_mutarotase_sf_dom"/>
</dbReference>
<comment type="caution">
    <text evidence="5">The sequence shown here is derived from an EMBL/GenBank/DDBJ whole genome shotgun (WGS) entry which is preliminary data.</text>
</comment>
<dbReference type="CDD" id="cd09019">
    <property type="entry name" value="galactose_mutarotase_like"/>
    <property type="match status" value="1"/>
</dbReference>
<evidence type="ECO:0000256" key="3">
    <source>
        <dbReference type="ARBA" id="ARBA00023277"/>
    </source>
</evidence>
<dbReference type="InterPro" id="IPR014718">
    <property type="entry name" value="GH-type_carb-bd"/>
</dbReference>
<dbReference type="GO" id="GO:0006006">
    <property type="term" value="P:glucose metabolic process"/>
    <property type="evidence" value="ECO:0007669"/>
    <property type="project" value="TreeGrafter"/>
</dbReference>
<sequence>MATRIFLSTLLFIGVTYVDGQAIPKPAADGRYTISARGIRAQFIPYGATLTNLFVKDKSGNEVDVVLGYDDAAYYPKDPSHPTYNAIPGRYANRISKGQFTIDGKTFRTQKNDGQNTLHSGTNNWSYRTWTVATVSDTSITFSIIDKENESTGMPGQVTANVTYSVFNSTWDMKMTATATAKTPLMLTQHTYFNLDAYKNPSTPLIWDHTLSLPHSKRYLAIDSSALPTGRILEAAPGSINDFYSKPNIALGHAKSASGFRGNCGGGCEGYNGFWLFEGHERGDVVVRLRSLWSGIGAEMRTDQVGVVLYTCAWSDGSANLKKTQGTGNRKKVERHSCIAIEAQDYVDGINRPEWGRVDAQITGPGEVYSWETSWTFGLL</sequence>
<dbReference type="Proteomes" id="UP001321760">
    <property type="component" value="Unassembled WGS sequence"/>
</dbReference>
<dbReference type="EMBL" id="MU865932">
    <property type="protein sequence ID" value="KAK4450423.1"/>
    <property type="molecule type" value="Genomic_DNA"/>
</dbReference>
<keyword evidence="6" id="KW-1185">Reference proteome</keyword>
<accession>A0AAV9GQA1</accession>
<dbReference type="Gene3D" id="2.70.98.10">
    <property type="match status" value="1"/>
</dbReference>
<comment type="similarity">
    <text evidence="1">Belongs to the aldose epimerase family.</text>
</comment>
<reference evidence="5" key="2">
    <citation type="submission" date="2023-05" db="EMBL/GenBank/DDBJ databases">
        <authorList>
            <consortium name="Lawrence Berkeley National Laboratory"/>
            <person name="Steindorff A."/>
            <person name="Hensen N."/>
            <person name="Bonometti L."/>
            <person name="Westerberg I."/>
            <person name="Brannstrom I.O."/>
            <person name="Guillou S."/>
            <person name="Cros-Aarteil S."/>
            <person name="Calhoun S."/>
            <person name="Haridas S."/>
            <person name="Kuo A."/>
            <person name="Mondo S."/>
            <person name="Pangilinan J."/>
            <person name="Riley R."/>
            <person name="Labutti K."/>
            <person name="Andreopoulos B."/>
            <person name="Lipzen A."/>
            <person name="Chen C."/>
            <person name="Yanf M."/>
            <person name="Daum C."/>
            <person name="Ng V."/>
            <person name="Clum A."/>
            <person name="Ohm R."/>
            <person name="Martin F."/>
            <person name="Silar P."/>
            <person name="Natvig D."/>
            <person name="Lalanne C."/>
            <person name="Gautier V."/>
            <person name="Ament-Velasquez S.L."/>
            <person name="Kruys A."/>
            <person name="Hutchinson M.I."/>
            <person name="Powell A.J."/>
            <person name="Barry K."/>
            <person name="Miller A.N."/>
            <person name="Grigoriev I.V."/>
            <person name="Debuchy R."/>
            <person name="Gladieux P."/>
            <person name="Thoren M.H."/>
            <person name="Johannesson H."/>
        </authorList>
    </citation>
    <scope>NUCLEOTIDE SEQUENCE</scope>
    <source>
        <strain evidence="5">PSN243</strain>
    </source>
</reference>
<protein>
    <submittedName>
        <fullName evidence="5">Galactose mutarotase-like domain-containing protein</fullName>
    </submittedName>
</protein>
<dbReference type="Pfam" id="PF01263">
    <property type="entry name" value="Aldose_epim"/>
    <property type="match status" value="1"/>
</dbReference>
<dbReference type="InterPro" id="IPR047215">
    <property type="entry name" value="Galactose_mutarotase-like"/>
</dbReference>
<proteinExistence type="inferred from homology"/>
<evidence type="ECO:0000256" key="2">
    <source>
        <dbReference type="ARBA" id="ARBA00023235"/>
    </source>
</evidence>
<dbReference type="InterPro" id="IPR008183">
    <property type="entry name" value="Aldose_1/G6P_1-epimerase"/>
</dbReference>
<evidence type="ECO:0000256" key="1">
    <source>
        <dbReference type="ARBA" id="ARBA00006206"/>
    </source>
</evidence>
<dbReference type="AlphaFoldDB" id="A0AAV9GQA1"/>
<dbReference type="SUPFAM" id="SSF74650">
    <property type="entry name" value="Galactose mutarotase-like"/>
    <property type="match status" value="1"/>
</dbReference>
<evidence type="ECO:0000313" key="5">
    <source>
        <dbReference type="EMBL" id="KAK4450423.1"/>
    </source>
</evidence>
<dbReference type="GO" id="GO:0033499">
    <property type="term" value="P:galactose catabolic process via UDP-galactose, Leloir pathway"/>
    <property type="evidence" value="ECO:0007669"/>
    <property type="project" value="TreeGrafter"/>
</dbReference>
<dbReference type="GO" id="GO:0004034">
    <property type="term" value="F:aldose 1-epimerase activity"/>
    <property type="evidence" value="ECO:0007669"/>
    <property type="project" value="TreeGrafter"/>
</dbReference>
<feature type="chain" id="PRO_5043888792" evidence="4">
    <location>
        <begin position="21"/>
        <end position="380"/>
    </location>
</feature>
<keyword evidence="2" id="KW-0413">Isomerase</keyword>
<gene>
    <name evidence="5" type="ORF">QBC34DRAFT_448138</name>
</gene>
<dbReference type="GO" id="GO:0030246">
    <property type="term" value="F:carbohydrate binding"/>
    <property type="evidence" value="ECO:0007669"/>
    <property type="project" value="InterPro"/>
</dbReference>
<dbReference type="FunFam" id="2.70.98.10:FF:000014">
    <property type="entry name" value="Aldose 1-epimerase, putative"/>
    <property type="match status" value="1"/>
</dbReference>
<feature type="signal peptide" evidence="4">
    <location>
        <begin position="1"/>
        <end position="20"/>
    </location>
</feature>
<keyword evidence="4" id="KW-0732">Signal</keyword>
<evidence type="ECO:0000256" key="4">
    <source>
        <dbReference type="SAM" id="SignalP"/>
    </source>
</evidence>
<organism evidence="5 6">
    <name type="scientific">Podospora aff. communis PSN243</name>
    <dbReference type="NCBI Taxonomy" id="3040156"/>
    <lineage>
        <taxon>Eukaryota</taxon>
        <taxon>Fungi</taxon>
        <taxon>Dikarya</taxon>
        <taxon>Ascomycota</taxon>
        <taxon>Pezizomycotina</taxon>
        <taxon>Sordariomycetes</taxon>
        <taxon>Sordariomycetidae</taxon>
        <taxon>Sordariales</taxon>
        <taxon>Podosporaceae</taxon>
        <taxon>Podospora</taxon>
    </lineage>
</organism>
<dbReference type="PANTHER" id="PTHR10091">
    <property type="entry name" value="ALDOSE-1-EPIMERASE"/>
    <property type="match status" value="1"/>
</dbReference>
<reference evidence="5" key="1">
    <citation type="journal article" date="2023" name="Mol. Phylogenet. Evol.">
        <title>Genome-scale phylogeny and comparative genomics of the fungal order Sordariales.</title>
        <authorList>
            <person name="Hensen N."/>
            <person name="Bonometti L."/>
            <person name="Westerberg I."/>
            <person name="Brannstrom I.O."/>
            <person name="Guillou S."/>
            <person name="Cros-Aarteil S."/>
            <person name="Calhoun S."/>
            <person name="Haridas S."/>
            <person name="Kuo A."/>
            <person name="Mondo S."/>
            <person name="Pangilinan J."/>
            <person name="Riley R."/>
            <person name="LaButti K."/>
            <person name="Andreopoulos B."/>
            <person name="Lipzen A."/>
            <person name="Chen C."/>
            <person name="Yan M."/>
            <person name="Daum C."/>
            <person name="Ng V."/>
            <person name="Clum A."/>
            <person name="Steindorff A."/>
            <person name="Ohm R.A."/>
            <person name="Martin F."/>
            <person name="Silar P."/>
            <person name="Natvig D.O."/>
            <person name="Lalanne C."/>
            <person name="Gautier V."/>
            <person name="Ament-Velasquez S.L."/>
            <person name="Kruys A."/>
            <person name="Hutchinson M.I."/>
            <person name="Powell A.J."/>
            <person name="Barry K."/>
            <person name="Miller A.N."/>
            <person name="Grigoriev I.V."/>
            <person name="Debuchy R."/>
            <person name="Gladieux P."/>
            <person name="Hiltunen Thoren M."/>
            <person name="Johannesson H."/>
        </authorList>
    </citation>
    <scope>NUCLEOTIDE SEQUENCE</scope>
    <source>
        <strain evidence="5">PSN243</strain>
    </source>
</reference>